<dbReference type="EMBL" id="CP036290">
    <property type="protein sequence ID" value="QDU85657.1"/>
    <property type="molecule type" value="Genomic_DNA"/>
</dbReference>
<keyword evidence="9" id="KW-1185">Reference proteome</keyword>
<accession>A0A518D2G3</accession>
<dbReference type="GO" id="GO:0005886">
    <property type="term" value="C:plasma membrane"/>
    <property type="evidence" value="ECO:0007669"/>
    <property type="project" value="UniProtKB-SubCell"/>
</dbReference>
<dbReference type="OrthoDB" id="281590at2"/>
<comment type="subcellular location">
    <subcellularLocation>
        <location evidence="1">Cell membrane</location>
        <topology evidence="1">Single-pass membrane protein</topology>
    </subcellularLocation>
    <subcellularLocation>
        <location evidence="7">Cell membrane</location>
        <topology evidence="7">Single-pass type II membrane protein</topology>
    </subcellularLocation>
</comment>
<dbReference type="PANTHER" id="PTHR30558">
    <property type="entry name" value="EXBD MEMBRANE COMPONENT OF PMF-DRIVEN MACROMOLECULE IMPORT SYSTEM"/>
    <property type="match status" value="1"/>
</dbReference>
<organism evidence="8 9">
    <name type="scientific">Rohdeia mirabilis</name>
    <dbReference type="NCBI Taxonomy" id="2528008"/>
    <lineage>
        <taxon>Bacteria</taxon>
        <taxon>Pseudomonadati</taxon>
        <taxon>Planctomycetota</taxon>
        <taxon>Planctomycetia</taxon>
        <taxon>Planctomycetia incertae sedis</taxon>
        <taxon>Rohdeia</taxon>
    </lineage>
</organism>
<keyword evidence="6" id="KW-0472">Membrane</keyword>
<dbReference type="Pfam" id="PF02472">
    <property type="entry name" value="ExbD"/>
    <property type="match status" value="1"/>
</dbReference>
<name>A0A518D2G3_9BACT</name>
<evidence type="ECO:0000256" key="6">
    <source>
        <dbReference type="ARBA" id="ARBA00023136"/>
    </source>
</evidence>
<keyword evidence="3" id="KW-1003">Cell membrane</keyword>
<keyword evidence="7" id="KW-0813">Transport</keyword>
<dbReference type="GO" id="GO:0015031">
    <property type="term" value="P:protein transport"/>
    <property type="evidence" value="ECO:0007669"/>
    <property type="project" value="UniProtKB-KW"/>
</dbReference>
<dbReference type="AlphaFoldDB" id="A0A518D2G3"/>
<evidence type="ECO:0000256" key="3">
    <source>
        <dbReference type="ARBA" id="ARBA00022475"/>
    </source>
</evidence>
<dbReference type="Gene3D" id="3.30.420.270">
    <property type="match status" value="1"/>
</dbReference>
<keyword evidence="5" id="KW-1133">Transmembrane helix</keyword>
<dbReference type="InterPro" id="IPR003400">
    <property type="entry name" value="ExbD"/>
</dbReference>
<proteinExistence type="inferred from homology"/>
<keyword evidence="7" id="KW-0653">Protein transport</keyword>
<evidence type="ECO:0000256" key="2">
    <source>
        <dbReference type="ARBA" id="ARBA00005811"/>
    </source>
</evidence>
<evidence type="ECO:0000256" key="7">
    <source>
        <dbReference type="RuleBase" id="RU003879"/>
    </source>
</evidence>
<evidence type="ECO:0000256" key="5">
    <source>
        <dbReference type="ARBA" id="ARBA00022989"/>
    </source>
</evidence>
<dbReference type="PANTHER" id="PTHR30558:SF3">
    <property type="entry name" value="BIOPOLYMER TRANSPORT PROTEIN EXBD-RELATED"/>
    <property type="match status" value="1"/>
</dbReference>
<keyword evidence="4 7" id="KW-0812">Transmembrane</keyword>
<protein>
    <submittedName>
        <fullName evidence="8">Biopolymer transport protein ExbD/TolR</fullName>
    </submittedName>
</protein>
<reference evidence="8 9" key="1">
    <citation type="submission" date="2019-02" db="EMBL/GenBank/DDBJ databases">
        <title>Deep-cultivation of Planctomycetes and their phenomic and genomic characterization uncovers novel biology.</title>
        <authorList>
            <person name="Wiegand S."/>
            <person name="Jogler M."/>
            <person name="Boedeker C."/>
            <person name="Pinto D."/>
            <person name="Vollmers J."/>
            <person name="Rivas-Marin E."/>
            <person name="Kohn T."/>
            <person name="Peeters S.H."/>
            <person name="Heuer A."/>
            <person name="Rast P."/>
            <person name="Oberbeckmann S."/>
            <person name="Bunk B."/>
            <person name="Jeske O."/>
            <person name="Meyerdierks A."/>
            <person name="Storesund J.E."/>
            <person name="Kallscheuer N."/>
            <person name="Luecker S."/>
            <person name="Lage O.M."/>
            <person name="Pohl T."/>
            <person name="Merkel B.J."/>
            <person name="Hornburger P."/>
            <person name="Mueller R.-W."/>
            <person name="Bruemmer F."/>
            <person name="Labrenz M."/>
            <person name="Spormann A.M."/>
            <person name="Op den Camp H."/>
            <person name="Overmann J."/>
            <person name="Amann R."/>
            <person name="Jetten M.S.M."/>
            <person name="Mascher T."/>
            <person name="Medema M.H."/>
            <person name="Devos D.P."/>
            <person name="Kaster A.-K."/>
            <person name="Ovreas L."/>
            <person name="Rohde M."/>
            <person name="Galperin M.Y."/>
            <person name="Jogler C."/>
        </authorList>
    </citation>
    <scope>NUCLEOTIDE SEQUENCE [LARGE SCALE GENOMIC DNA]</scope>
    <source>
        <strain evidence="8 9">Pla163</strain>
    </source>
</reference>
<dbReference type="GO" id="GO:0022857">
    <property type="term" value="F:transmembrane transporter activity"/>
    <property type="evidence" value="ECO:0007669"/>
    <property type="project" value="InterPro"/>
</dbReference>
<dbReference type="Proteomes" id="UP000319342">
    <property type="component" value="Chromosome"/>
</dbReference>
<comment type="similarity">
    <text evidence="2 7">Belongs to the ExbD/TolR family.</text>
</comment>
<sequence>MASRRKKQMKELTESKADMEMTPMIDVTFLLLIFFMCTIKFKKLEGKLAAYLPKDIGQNTTQVDPVEKLDIRLDVVVEGEKRAPDGIAAYKPGVHPRFNYVDRVFSIKIGPREFTSDQIEEVADRLRVFASDDPERPVTIDPRRGIVMEDVVRVLDRVLDAGFTKVSFAGSYEG</sequence>
<dbReference type="RefSeq" id="WP_145189413.1">
    <property type="nucleotide sequence ID" value="NZ_CP036290.1"/>
</dbReference>
<evidence type="ECO:0000313" key="9">
    <source>
        <dbReference type="Proteomes" id="UP000319342"/>
    </source>
</evidence>
<gene>
    <name evidence="8" type="ORF">Pla163_27900</name>
</gene>
<evidence type="ECO:0000313" key="8">
    <source>
        <dbReference type="EMBL" id="QDU85657.1"/>
    </source>
</evidence>
<evidence type="ECO:0000256" key="1">
    <source>
        <dbReference type="ARBA" id="ARBA00004162"/>
    </source>
</evidence>
<evidence type="ECO:0000256" key="4">
    <source>
        <dbReference type="ARBA" id="ARBA00022692"/>
    </source>
</evidence>